<evidence type="ECO:0000256" key="5">
    <source>
        <dbReference type="ARBA" id="ARBA00023163"/>
    </source>
</evidence>
<feature type="region of interest" description="Disordered" evidence="7">
    <location>
        <begin position="66"/>
        <end position="99"/>
    </location>
</feature>
<feature type="region of interest" description="Disordered" evidence="7">
    <location>
        <begin position="165"/>
        <end position="209"/>
    </location>
</feature>
<dbReference type="InterPro" id="IPR045125">
    <property type="entry name" value="Sub1/Tcp4-like"/>
</dbReference>
<protein>
    <submittedName>
        <fullName evidence="9">Transcriptional Coactivator p15-domain-containing protein</fullName>
    </submittedName>
</protein>
<evidence type="ECO:0000313" key="9">
    <source>
        <dbReference type="EMBL" id="KAK8227624.1"/>
    </source>
</evidence>
<evidence type="ECO:0000256" key="4">
    <source>
        <dbReference type="ARBA" id="ARBA00023125"/>
    </source>
</evidence>
<evidence type="ECO:0000256" key="2">
    <source>
        <dbReference type="ARBA" id="ARBA00009001"/>
    </source>
</evidence>
<dbReference type="InterPro" id="IPR009044">
    <property type="entry name" value="ssDNA-bd_transcriptional_reg"/>
</dbReference>
<dbReference type="Pfam" id="PF02229">
    <property type="entry name" value="PC4"/>
    <property type="match status" value="1"/>
</dbReference>
<feature type="non-terminal residue" evidence="9">
    <location>
        <position position="1"/>
    </location>
</feature>
<proteinExistence type="inferred from homology"/>
<dbReference type="EMBL" id="JBBWRZ010000010">
    <property type="protein sequence ID" value="KAK8227624.1"/>
    <property type="molecule type" value="Genomic_DNA"/>
</dbReference>
<dbReference type="Gene3D" id="2.30.31.10">
    <property type="entry name" value="Transcriptional Coactivator Pc4, Chain A"/>
    <property type="match status" value="1"/>
</dbReference>
<keyword evidence="5" id="KW-0804">Transcription</keyword>
<evidence type="ECO:0000256" key="1">
    <source>
        <dbReference type="ARBA" id="ARBA00004123"/>
    </source>
</evidence>
<feature type="domain" description="Transcriptional coactivator p15 (PC4) C-terminal" evidence="8">
    <location>
        <begin position="103"/>
        <end position="154"/>
    </location>
</feature>
<keyword evidence="10" id="KW-1185">Reference proteome</keyword>
<gene>
    <name evidence="9" type="ORF">HDK90DRAFT_495592</name>
</gene>
<keyword evidence="3" id="KW-0805">Transcription regulation</keyword>
<feature type="compositionally biased region" description="Acidic residues" evidence="7">
    <location>
        <begin position="183"/>
        <end position="194"/>
    </location>
</feature>
<evidence type="ECO:0000256" key="7">
    <source>
        <dbReference type="SAM" id="MobiDB-lite"/>
    </source>
</evidence>
<comment type="subcellular location">
    <subcellularLocation>
        <location evidence="1">Nucleus</location>
    </subcellularLocation>
</comment>
<name>A0ABR1YH28_9PEZI</name>
<keyword evidence="6" id="KW-0539">Nucleus</keyword>
<dbReference type="PANTHER" id="PTHR13215">
    <property type="entry name" value="RNA POLYMERASE II TRANSCRIPTIONAL COACTIVATOR"/>
    <property type="match status" value="1"/>
</dbReference>
<evidence type="ECO:0000256" key="3">
    <source>
        <dbReference type="ARBA" id="ARBA00023015"/>
    </source>
</evidence>
<comment type="similarity">
    <text evidence="2">Belongs to the transcriptional coactivator PC4 family.</text>
</comment>
<evidence type="ECO:0000313" key="10">
    <source>
        <dbReference type="Proteomes" id="UP001492380"/>
    </source>
</evidence>
<sequence>MFKTFLPSHLLHARSLATLSSRLATPLFSPRVSPTRSLLYTMSSKRGFAKGRKRATDEYKSDDFVIDDDEAPKGKKSKTTSKAKKGGSSANGMLTDDNGDQYWELSTLRRVTVSEFKGKSMVNIREYYEKDGKTLPGKKGISLTVEQYTELLKALPAVESVLAGKGQNVPRPNYDGAGAAPAEQDEDENEDDGSDEKKNFEATSDEDSS</sequence>
<feature type="compositionally biased region" description="Basic residues" evidence="7">
    <location>
        <begin position="74"/>
        <end position="85"/>
    </location>
</feature>
<organism evidence="9 10">
    <name type="scientific">Phyllosticta capitalensis</name>
    <dbReference type="NCBI Taxonomy" id="121624"/>
    <lineage>
        <taxon>Eukaryota</taxon>
        <taxon>Fungi</taxon>
        <taxon>Dikarya</taxon>
        <taxon>Ascomycota</taxon>
        <taxon>Pezizomycotina</taxon>
        <taxon>Dothideomycetes</taxon>
        <taxon>Dothideomycetes incertae sedis</taxon>
        <taxon>Botryosphaeriales</taxon>
        <taxon>Phyllostictaceae</taxon>
        <taxon>Phyllosticta</taxon>
    </lineage>
</organism>
<dbReference type="Proteomes" id="UP001492380">
    <property type="component" value="Unassembled WGS sequence"/>
</dbReference>
<evidence type="ECO:0000256" key="6">
    <source>
        <dbReference type="ARBA" id="ARBA00023242"/>
    </source>
</evidence>
<comment type="caution">
    <text evidence="9">The sequence shown here is derived from an EMBL/GenBank/DDBJ whole genome shotgun (WGS) entry which is preliminary data.</text>
</comment>
<evidence type="ECO:0000259" key="8">
    <source>
        <dbReference type="Pfam" id="PF02229"/>
    </source>
</evidence>
<dbReference type="InterPro" id="IPR003173">
    <property type="entry name" value="PC4_C"/>
</dbReference>
<keyword evidence="4" id="KW-0238">DNA-binding</keyword>
<accession>A0ABR1YH28</accession>
<reference evidence="9 10" key="1">
    <citation type="submission" date="2024-04" db="EMBL/GenBank/DDBJ databases">
        <title>Phyllosticta paracitricarpa is synonymous to the EU quarantine fungus P. citricarpa based on phylogenomic analyses.</title>
        <authorList>
            <consortium name="Lawrence Berkeley National Laboratory"/>
            <person name="Van Ingen-Buijs V.A."/>
            <person name="Van Westerhoven A.C."/>
            <person name="Haridas S."/>
            <person name="Skiadas P."/>
            <person name="Martin F."/>
            <person name="Groenewald J.Z."/>
            <person name="Crous P.W."/>
            <person name="Seidl M.F."/>
        </authorList>
    </citation>
    <scope>NUCLEOTIDE SEQUENCE [LARGE SCALE GENOMIC DNA]</scope>
    <source>
        <strain evidence="9 10">CBS 123374</strain>
    </source>
</reference>
<dbReference type="SUPFAM" id="SSF54447">
    <property type="entry name" value="ssDNA-binding transcriptional regulator domain"/>
    <property type="match status" value="1"/>
</dbReference>